<dbReference type="RefSeq" id="WP_108560454.1">
    <property type="nucleotide sequence ID" value="NZ_MUXE01000017.1"/>
</dbReference>
<organism evidence="3 4">
    <name type="scientific">Arcobacter caeni</name>
    <dbReference type="NCBI Taxonomy" id="1912877"/>
    <lineage>
        <taxon>Bacteria</taxon>
        <taxon>Pseudomonadati</taxon>
        <taxon>Campylobacterota</taxon>
        <taxon>Epsilonproteobacteria</taxon>
        <taxon>Campylobacterales</taxon>
        <taxon>Arcobacteraceae</taxon>
        <taxon>Arcobacter</taxon>
    </lineage>
</organism>
<reference evidence="3 4" key="1">
    <citation type="submission" date="2017-02" db="EMBL/GenBank/DDBJ databases">
        <title>Arcobacter caeni sp. nov, a new Arcobacter species isolated from reclaimed water.</title>
        <authorList>
            <person name="Figueras M.J."/>
            <person name="Perez-Cataluna A."/>
            <person name="Salas-Masso N."/>
        </authorList>
    </citation>
    <scope>NUCLEOTIDE SEQUENCE [LARGE SCALE GENOMIC DNA]</scope>
    <source>
        <strain evidence="3 4">RW17-10</strain>
    </source>
</reference>
<dbReference type="PANTHER" id="PTHR12526">
    <property type="entry name" value="GLYCOSYLTRANSFERASE"/>
    <property type="match status" value="1"/>
</dbReference>
<proteinExistence type="predicted"/>
<dbReference type="Proteomes" id="UP000251135">
    <property type="component" value="Unassembled WGS sequence"/>
</dbReference>
<evidence type="ECO:0000259" key="1">
    <source>
        <dbReference type="Pfam" id="PF00534"/>
    </source>
</evidence>
<comment type="caution">
    <text evidence="3">The sequence shown here is derived from an EMBL/GenBank/DDBJ whole genome shotgun (WGS) entry which is preliminary data.</text>
</comment>
<keyword evidence="3" id="KW-0808">Transferase</keyword>
<dbReference type="GO" id="GO:0016757">
    <property type="term" value="F:glycosyltransferase activity"/>
    <property type="evidence" value="ECO:0007669"/>
    <property type="project" value="InterPro"/>
</dbReference>
<keyword evidence="4" id="KW-1185">Reference proteome</keyword>
<sequence length="360" mass="40638">MKIVQLVPELNEGGVERGVVELNREFVKKGIESFVISNGGKLENQINVDGGNFIRFDVCSKNIFTAFSRINGLKKILKELKLDIIHVRSRVPAWLVYFANKKLKIKVVSTVHGFNSVGFYSSIMQKADAVICVSNSIKEYIQKHYKTSENKITVIPRGIDLELFNPKNIDETFIDNFKKEFNLKDKFIVSSVGRVTQLKDYETFIKAILIVKKEIPNIVGLIVGGVRSDKENYLNSLKTLMKELDLENNIIFTGSQSKIEQIYALSDVIISSSKKPESFGRAVAEAICMNKPVIATNHGGVKDIIIENVNGFFFEVGDDKSLANNILESINLEFNGYNYISNNFSLENMVNKTLEVYRNL</sequence>
<dbReference type="Gene3D" id="3.40.50.2000">
    <property type="entry name" value="Glycogen Phosphorylase B"/>
    <property type="match status" value="2"/>
</dbReference>
<evidence type="ECO:0000313" key="3">
    <source>
        <dbReference type="EMBL" id="PUE63609.1"/>
    </source>
</evidence>
<dbReference type="CDD" id="cd03801">
    <property type="entry name" value="GT4_PimA-like"/>
    <property type="match status" value="1"/>
</dbReference>
<name>A0A363CX15_9BACT</name>
<dbReference type="SUPFAM" id="SSF53756">
    <property type="entry name" value="UDP-Glycosyltransferase/glycogen phosphorylase"/>
    <property type="match status" value="1"/>
</dbReference>
<dbReference type="OrthoDB" id="5147801at2"/>
<dbReference type="AlphaFoldDB" id="A0A363CX15"/>
<evidence type="ECO:0000313" key="4">
    <source>
        <dbReference type="Proteomes" id="UP000251135"/>
    </source>
</evidence>
<dbReference type="Pfam" id="PF00534">
    <property type="entry name" value="Glycos_transf_1"/>
    <property type="match status" value="1"/>
</dbReference>
<gene>
    <name evidence="3" type="ORF">B0174_10295</name>
</gene>
<accession>A0A363CX15</accession>
<protein>
    <submittedName>
        <fullName evidence="3">Glycosyl transferase</fullName>
    </submittedName>
</protein>
<feature type="domain" description="Glycosyltransferase subfamily 4-like N-terminal" evidence="2">
    <location>
        <begin position="13"/>
        <end position="162"/>
    </location>
</feature>
<evidence type="ECO:0000259" key="2">
    <source>
        <dbReference type="Pfam" id="PF13439"/>
    </source>
</evidence>
<dbReference type="EMBL" id="MUXE01000017">
    <property type="protein sequence ID" value="PUE63609.1"/>
    <property type="molecule type" value="Genomic_DNA"/>
</dbReference>
<dbReference type="Pfam" id="PF13439">
    <property type="entry name" value="Glyco_transf_4"/>
    <property type="match status" value="1"/>
</dbReference>
<dbReference type="PANTHER" id="PTHR12526:SF630">
    <property type="entry name" value="GLYCOSYLTRANSFERASE"/>
    <property type="match status" value="1"/>
</dbReference>
<dbReference type="InterPro" id="IPR028098">
    <property type="entry name" value="Glyco_trans_4-like_N"/>
</dbReference>
<dbReference type="InterPro" id="IPR001296">
    <property type="entry name" value="Glyco_trans_1"/>
</dbReference>
<feature type="domain" description="Glycosyl transferase family 1" evidence="1">
    <location>
        <begin position="176"/>
        <end position="339"/>
    </location>
</feature>